<dbReference type="Proteomes" id="UP000291121">
    <property type="component" value="Chromosome"/>
</dbReference>
<gene>
    <name evidence="1" type="ORF">CUN61_15850</name>
</gene>
<accession>A0A4P6G1Z4</accession>
<proteinExistence type="predicted"/>
<keyword evidence="2" id="KW-1185">Reference proteome</keyword>
<name>A0A4P6G1Z4_9PSED</name>
<organism evidence="1 2">
    <name type="scientific">Pseudomonas arsenicoxydans</name>
    <dbReference type="NCBI Taxonomy" id="702115"/>
    <lineage>
        <taxon>Bacteria</taxon>
        <taxon>Pseudomonadati</taxon>
        <taxon>Pseudomonadota</taxon>
        <taxon>Gammaproteobacteria</taxon>
        <taxon>Pseudomonadales</taxon>
        <taxon>Pseudomonadaceae</taxon>
        <taxon>Pseudomonas</taxon>
    </lineage>
</organism>
<dbReference type="RefSeq" id="WP_208667558.1">
    <property type="nucleotide sequence ID" value="NZ_CP024767.1"/>
</dbReference>
<evidence type="ECO:0000313" key="2">
    <source>
        <dbReference type="Proteomes" id="UP000291121"/>
    </source>
</evidence>
<reference evidence="1 2" key="1">
    <citation type="submission" date="2017-11" db="EMBL/GenBank/DDBJ databases">
        <title>Genome sequence of Pseudomonas arsenicoxydans ACM1.</title>
        <authorList>
            <person name="Nascimento F.X."/>
        </authorList>
    </citation>
    <scope>NUCLEOTIDE SEQUENCE [LARGE SCALE GENOMIC DNA]</scope>
    <source>
        <strain evidence="1 2">ACM1</strain>
    </source>
</reference>
<dbReference type="EMBL" id="CP024767">
    <property type="protein sequence ID" value="QAY85375.1"/>
    <property type="molecule type" value="Genomic_DNA"/>
</dbReference>
<dbReference type="AlphaFoldDB" id="A0A4P6G1Z4"/>
<evidence type="ECO:0000313" key="1">
    <source>
        <dbReference type="EMBL" id="QAY85375.1"/>
    </source>
</evidence>
<protein>
    <submittedName>
        <fullName evidence="1">Uncharacterized protein</fullName>
    </submittedName>
</protein>
<sequence length="66" mass="7554">MQFTEENIPPETREKVYRLMDARGWDFEQAVNEILLEAITSGATIFVGRRKAPVFELVGRKRPSTG</sequence>